<dbReference type="PANTHER" id="PTHR34071">
    <property type="entry name" value="5-NITROIMIDAZOLE ANTIBIOTICS RESISTANCE PROTEIN, NIMA-FAMILY-RELATED PROTEIN-RELATED"/>
    <property type="match status" value="1"/>
</dbReference>
<evidence type="ECO:0008006" key="3">
    <source>
        <dbReference type="Google" id="ProtNLM"/>
    </source>
</evidence>
<keyword evidence="2" id="KW-1185">Reference proteome</keyword>
<proteinExistence type="predicted"/>
<organism evidence="1 2">
    <name type="scientific">Kitasatospora xanthocidica</name>
    <dbReference type="NCBI Taxonomy" id="83382"/>
    <lineage>
        <taxon>Bacteria</taxon>
        <taxon>Bacillati</taxon>
        <taxon>Actinomycetota</taxon>
        <taxon>Actinomycetes</taxon>
        <taxon>Kitasatosporales</taxon>
        <taxon>Streptomycetaceae</taxon>
        <taxon>Kitasatospora</taxon>
    </lineage>
</organism>
<dbReference type="Proteomes" id="UP000263377">
    <property type="component" value="Unassembled WGS sequence"/>
</dbReference>
<evidence type="ECO:0000313" key="2">
    <source>
        <dbReference type="Proteomes" id="UP000263377"/>
    </source>
</evidence>
<gene>
    <name evidence="1" type="ORF">DR950_01155</name>
</gene>
<accession>A0A372ZMV1</accession>
<name>A0A372ZMV1_9ACTN</name>
<evidence type="ECO:0000313" key="1">
    <source>
        <dbReference type="EMBL" id="RGD56585.1"/>
    </source>
</evidence>
<sequence length="261" mass="28513">MSAMSQEPGTVTGSSDAAAFAKRTQVSTDPNDWVPILQAGFVCTVAHLEITTLDGQLTIRPRCVPMVYAYHEEDGRRLLYLHGSIYYPDWIPVSLKHLWSDDGVSVSVAATVVDGLVVGRAAISTSLDYRSVVVNGVARKVDPSLRAKSFHALSDQVIPNRWSELRPIDDTDLNTDGQNHPTIGVLSVDLDEKETTVHAKIATHPDGPEHETQRDLDYPHAWGGVLTVRQTYGDPVPDKHVPPGTLVPKSVQDLVKSHQAT</sequence>
<dbReference type="AlphaFoldDB" id="A0A372ZMV1"/>
<dbReference type="Gene3D" id="2.30.110.10">
    <property type="entry name" value="Electron Transport, Fmn-binding Protein, Chain A"/>
    <property type="match status" value="1"/>
</dbReference>
<dbReference type="RefSeq" id="WP_117485090.1">
    <property type="nucleotide sequence ID" value="NZ_QVIG01000001.1"/>
</dbReference>
<comment type="caution">
    <text evidence="1">The sequence shown here is derived from an EMBL/GenBank/DDBJ whole genome shotgun (WGS) entry which is preliminary data.</text>
</comment>
<dbReference type="PANTHER" id="PTHR34071:SF2">
    <property type="entry name" value="FLAVIN-NUCLEOTIDE-BINDING PROTEIN"/>
    <property type="match status" value="1"/>
</dbReference>
<dbReference type="SUPFAM" id="SSF50475">
    <property type="entry name" value="FMN-binding split barrel"/>
    <property type="match status" value="1"/>
</dbReference>
<protein>
    <recommendedName>
        <fullName evidence="3">Pyridoxamine 5'-phosphate oxidase family protein</fullName>
    </recommendedName>
</protein>
<dbReference type="Pfam" id="PF12900">
    <property type="entry name" value="Pyridox_ox_2"/>
    <property type="match status" value="1"/>
</dbReference>
<dbReference type="InterPro" id="IPR012349">
    <property type="entry name" value="Split_barrel_FMN-bd"/>
</dbReference>
<dbReference type="InterPro" id="IPR024747">
    <property type="entry name" value="Pyridox_Oxase-rel"/>
</dbReference>
<dbReference type="EMBL" id="QVIG01000001">
    <property type="protein sequence ID" value="RGD56585.1"/>
    <property type="molecule type" value="Genomic_DNA"/>
</dbReference>
<reference evidence="1 2" key="1">
    <citation type="submission" date="2018-08" db="EMBL/GenBank/DDBJ databases">
        <title>Diversity &amp; Physiological Properties of Lignin-Decomposing Actinobacteria from Soil.</title>
        <authorList>
            <person name="Roh S.G."/>
            <person name="Kim S.B."/>
        </authorList>
    </citation>
    <scope>NUCLEOTIDE SEQUENCE [LARGE SCALE GENOMIC DNA]</scope>
    <source>
        <strain evidence="1 2">MMS17-GH009</strain>
    </source>
</reference>